<keyword evidence="2" id="KW-1185">Reference proteome</keyword>
<reference evidence="1 2" key="1">
    <citation type="journal article" date="2008" name="Nature">
        <title>The genome of the model beetle and pest Tribolium castaneum.</title>
        <authorList>
            <consortium name="Tribolium Genome Sequencing Consortium"/>
            <person name="Richards S."/>
            <person name="Gibbs R.A."/>
            <person name="Weinstock G.M."/>
            <person name="Brown S.J."/>
            <person name="Denell R."/>
            <person name="Beeman R.W."/>
            <person name="Gibbs R."/>
            <person name="Beeman R.W."/>
            <person name="Brown S.J."/>
            <person name="Bucher G."/>
            <person name="Friedrich M."/>
            <person name="Grimmelikhuijzen C.J."/>
            <person name="Klingler M."/>
            <person name="Lorenzen M."/>
            <person name="Richards S."/>
            <person name="Roth S."/>
            <person name="Schroder R."/>
            <person name="Tautz D."/>
            <person name="Zdobnov E.M."/>
            <person name="Muzny D."/>
            <person name="Gibbs R.A."/>
            <person name="Weinstock G.M."/>
            <person name="Attaway T."/>
            <person name="Bell S."/>
            <person name="Buhay C.J."/>
            <person name="Chandrabose M.N."/>
            <person name="Chavez D."/>
            <person name="Clerk-Blankenburg K.P."/>
            <person name="Cree A."/>
            <person name="Dao M."/>
            <person name="Davis C."/>
            <person name="Chacko J."/>
            <person name="Dinh H."/>
            <person name="Dugan-Rocha S."/>
            <person name="Fowler G."/>
            <person name="Garner T.T."/>
            <person name="Garnes J."/>
            <person name="Gnirke A."/>
            <person name="Hawes A."/>
            <person name="Hernandez J."/>
            <person name="Hines S."/>
            <person name="Holder M."/>
            <person name="Hume J."/>
            <person name="Jhangiani S.N."/>
            <person name="Joshi V."/>
            <person name="Khan Z.M."/>
            <person name="Jackson L."/>
            <person name="Kovar C."/>
            <person name="Kowis A."/>
            <person name="Lee S."/>
            <person name="Lewis L.R."/>
            <person name="Margolis J."/>
            <person name="Morgan M."/>
            <person name="Nazareth L.V."/>
            <person name="Nguyen N."/>
            <person name="Okwuonu G."/>
            <person name="Parker D."/>
            <person name="Richards S."/>
            <person name="Ruiz S.J."/>
            <person name="Santibanez J."/>
            <person name="Savard J."/>
            <person name="Scherer S.E."/>
            <person name="Schneider B."/>
            <person name="Sodergren E."/>
            <person name="Tautz D."/>
            <person name="Vattahil S."/>
            <person name="Villasana D."/>
            <person name="White C.S."/>
            <person name="Wright R."/>
            <person name="Park Y."/>
            <person name="Beeman R.W."/>
            <person name="Lord J."/>
            <person name="Oppert B."/>
            <person name="Lorenzen M."/>
            <person name="Brown S."/>
            <person name="Wang L."/>
            <person name="Savard J."/>
            <person name="Tautz D."/>
            <person name="Richards S."/>
            <person name="Weinstock G."/>
            <person name="Gibbs R.A."/>
            <person name="Liu Y."/>
            <person name="Worley K."/>
            <person name="Weinstock G."/>
            <person name="Elsik C.G."/>
            <person name="Reese J.T."/>
            <person name="Elhaik E."/>
            <person name="Landan G."/>
            <person name="Graur D."/>
            <person name="Arensburger P."/>
            <person name="Atkinson P."/>
            <person name="Beeman R.W."/>
            <person name="Beidler J."/>
            <person name="Brown S.J."/>
            <person name="Demuth J.P."/>
            <person name="Drury D.W."/>
            <person name="Du Y.Z."/>
            <person name="Fujiwara H."/>
            <person name="Lorenzen M."/>
            <person name="Maselli V."/>
            <person name="Osanai M."/>
            <person name="Park Y."/>
            <person name="Robertson H.M."/>
            <person name="Tu Z."/>
            <person name="Wang J.J."/>
            <person name="Wang S."/>
            <person name="Richards S."/>
            <person name="Song H."/>
            <person name="Zhang L."/>
            <person name="Sodergren E."/>
            <person name="Werner D."/>
            <person name="Stanke M."/>
            <person name="Morgenstern B."/>
            <person name="Solovyev V."/>
            <person name="Kosarev P."/>
            <person name="Brown G."/>
            <person name="Chen H.C."/>
            <person name="Ermolaeva O."/>
            <person name="Hlavina W."/>
            <person name="Kapustin Y."/>
            <person name="Kiryutin B."/>
            <person name="Kitts P."/>
            <person name="Maglott D."/>
            <person name="Pruitt K."/>
            <person name="Sapojnikov V."/>
            <person name="Souvorov A."/>
            <person name="Mackey A.J."/>
            <person name="Waterhouse R.M."/>
            <person name="Wyder S."/>
            <person name="Zdobnov E.M."/>
            <person name="Zdobnov E.M."/>
            <person name="Wyder S."/>
            <person name="Kriventseva E.V."/>
            <person name="Kadowaki T."/>
            <person name="Bork P."/>
            <person name="Aranda M."/>
            <person name="Bao R."/>
            <person name="Beermann A."/>
            <person name="Berns N."/>
            <person name="Bolognesi R."/>
            <person name="Bonneton F."/>
            <person name="Bopp D."/>
            <person name="Brown S.J."/>
            <person name="Bucher G."/>
            <person name="Butts T."/>
            <person name="Chaumot A."/>
            <person name="Denell R.E."/>
            <person name="Ferrier D.E."/>
            <person name="Friedrich M."/>
            <person name="Gordon C.M."/>
            <person name="Jindra M."/>
            <person name="Klingler M."/>
            <person name="Lan Q."/>
            <person name="Lattorff H.M."/>
            <person name="Laudet V."/>
            <person name="von Levetsow C."/>
            <person name="Liu Z."/>
            <person name="Lutz R."/>
            <person name="Lynch J.A."/>
            <person name="da Fonseca R.N."/>
            <person name="Posnien N."/>
            <person name="Reuter R."/>
            <person name="Roth S."/>
            <person name="Savard J."/>
            <person name="Schinko J.B."/>
            <person name="Schmitt C."/>
            <person name="Schoppmeier M."/>
            <person name="Schroder R."/>
            <person name="Shippy T.D."/>
            <person name="Simonnet F."/>
            <person name="Marques-Souza H."/>
            <person name="Tautz D."/>
            <person name="Tomoyasu Y."/>
            <person name="Trauner J."/>
            <person name="Van der Zee M."/>
            <person name="Vervoort M."/>
            <person name="Wittkopp N."/>
            <person name="Wimmer E.A."/>
            <person name="Yang X."/>
            <person name="Jones A.K."/>
            <person name="Sattelle D.B."/>
            <person name="Ebert P.R."/>
            <person name="Nelson D."/>
            <person name="Scott J.G."/>
            <person name="Beeman R.W."/>
            <person name="Muthukrishnan S."/>
            <person name="Kramer K.J."/>
            <person name="Arakane Y."/>
            <person name="Beeman R.W."/>
            <person name="Zhu Q."/>
            <person name="Hogenkamp D."/>
            <person name="Dixit R."/>
            <person name="Oppert B."/>
            <person name="Jiang H."/>
            <person name="Zou Z."/>
            <person name="Marshall J."/>
            <person name="Elpidina E."/>
            <person name="Vinokurov K."/>
            <person name="Oppert C."/>
            <person name="Zou Z."/>
            <person name="Evans J."/>
            <person name="Lu Z."/>
            <person name="Zhao P."/>
            <person name="Sumathipala N."/>
            <person name="Altincicek B."/>
            <person name="Vilcinskas A."/>
            <person name="Williams M."/>
            <person name="Hultmark D."/>
            <person name="Hetru C."/>
            <person name="Jiang H."/>
            <person name="Grimmelikhuijzen C.J."/>
            <person name="Hauser F."/>
            <person name="Cazzamali G."/>
            <person name="Williamson M."/>
            <person name="Park Y."/>
            <person name="Li B."/>
            <person name="Tanaka Y."/>
            <person name="Predel R."/>
            <person name="Neupert S."/>
            <person name="Schachtner J."/>
            <person name="Verleyen P."/>
            <person name="Raible F."/>
            <person name="Bork P."/>
            <person name="Friedrich M."/>
            <person name="Walden K.K."/>
            <person name="Robertson H.M."/>
            <person name="Angeli S."/>
            <person name="Foret S."/>
            <person name="Bucher G."/>
            <person name="Schuetz S."/>
            <person name="Maleszka R."/>
            <person name="Wimmer E.A."/>
            <person name="Beeman R.W."/>
            <person name="Lorenzen M."/>
            <person name="Tomoyasu Y."/>
            <person name="Miller S.C."/>
            <person name="Grossmann D."/>
            <person name="Bucher G."/>
        </authorList>
    </citation>
    <scope>NUCLEOTIDE SEQUENCE [LARGE SCALE GENOMIC DNA]</scope>
    <source>
        <strain evidence="1 2">Georgia GA2</strain>
    </source>
</reference>
<organism evidence="1 2">
    <name type="scientific">Tribolium castaneum</name>
    <name type="common">Red flour beetle</name>
    <dbReference type="NCBI Taxonomy" id="7070"/>
    <lineage>
        <taxon>Eukaryota</taxon>
        <taxon>Metazoa</taxon>
        <taxon>Ecdysozoa</taxon>
        <taxon>Arthropoda</taxon>
        <taxon>Hexapoda</taxon>
        <taxon>Insecta</taxon>
        <taxon>Pterygota</taxon>
        <taxon>Neoptera</taxon>
        <taxon>Endopterygota</taxon>
        <taxon>Coleoptera</taxon>
        <taxon>Polyphaga</taxon>
        <taxon>Cucujiformia</taxon>
        <taxon>Tenebrionidae</taxon>
        <taxon>Tenebrionidae incertae sedis</taxon>
        <taxon>Tribolium</taxon>
    </lineage>
</organism>
<gene>
    <name evidence="1" type="primary">GLEAN_00447</name>
    <name evidence="1" type="ORF">TcasGA2_TC000447</name>
</gene>
<evidence type="ECO:0000313" key="2">
    <source>
        <dbReference type="Proteomes" id="UP000007266"/>
    </source>
</evidence>
<reference evidence="1 2" key="2">
    <citation type="journal article" date="2010" name="Nucleic Acids Res.">
        <title>BeetleBase in 2010: revisions to provide comprehensive genomic information for Tribolium castaneum.</title>
        <authorList>
            <person name="Kim H.S."/>
            <person name="Murphy T."/>
            <person name="Xia J."/>
            <person name="Caragea D."/>
            <person name="Park Y."/>
            <person name="Beeman R.W."/>
            <person name="Lorenzen M.D."/>
            <person name="Butcher S."/>
            <person name="Manak J.R."/>
            <person name="Brown S.J."/>
        </authorList>
    </citation>
    <scope>GENOME REANNOTATION</scope>
    <source>
        <strain evidence="1 2">Georgia GA2</strain>
    </source>
</reference>
<evidence type="ECO:0000313" key="1">
    <source>
        <dbReference type="EMBL" id="EEZ98043.1"/>
    </source>
</evidence>
<accession>D6WA79</accession>
<dbReference type="Proteomes" id="UP000007266">
    <property type="component" value="Linkage group 2"/>
</dbReference>
<sequence>MFRISFVAIFIYLSHTYLCAISRRQRHFSAKILKLMPANPAKDAQISYKITQCRDHLKDLLSALPKISIKHRKNINKSAIIHSKILVMKPFVRAVNILQITATANAGRFSRNPMKVLKSLKRLAAVQISG</sequence>
<proteinExistence type="predicted"/>
<name>D6WA79_TRICA</name>
<dbReference type="HOGENOM" id="CLU_1940814_0_0_1"/>
<dbReference type="AlphaFoldDB" id="D6WA79"/>
<dbReference type="EMBL" id="KQ971312">
    <property type="protein sequence ID" value="EEZ98043.1"/>
    <property type="molecule type" value="Genomic_DNA"/>
</dbReference>
<protein>
    <submittedName>
        <fullName evidence="1">Uncharacterized protein</fullName>
    </submittedName>
</protein>